<evidence type="ECO:0000259" key="3">
    <source>
        <dbReference type="PROSITE" id="PS50966"/>
    </source>
</evidence>
<organism evidence="4 5">
    <name type="scientific">Apolygus lucorum</name>
    <name type="common">Small green plant bug</name>
    <name type="synonym">Lygocoris lucorum</name>
    <dbReference type="NCBI Taxonomy" id="248454"/>
    <lineage>
        <taxon>Eukaryota</taxon>
        <taxon>Metazoa</taxon>
        <taxon>Ecdysozoa</taxon>
        <taxon>Arthropoda</taxon>
        <taxon>Hexapoda</taxon>
        <taxon>Insecta</taxon>
        <taxon>Pterygota</taxon>
        <taxon>Neoptera</taxon>
        <taxon>Paraneoptera</taxon>
        <taxon>Hemiptera</taxon>
        <taxon>Heteroptera</taxon>
        <taxon>Panheteroptera</taxon>
        <taxon>Cimicomorpha</taxon>
        <taxon>Miridae</taxon>
        <taxon>Mirini</taxon>
        <taxon>Apolygus</taxon>
    </lineage>
</organism>
<dbReference type="PANTHER" id="PTHR33936">
    <property type="entry name" value="PROTEIN CBG17840"/>
    <property type="match status" value="1"/>
</dbReference>
<name>A0A8S9WTN1_APOLU</name>
<dbReference type="PROSITE" id="PS50966">
    <property type="entry name" value="ZF_SWIM"/>
    <property type="match status" value="1"/>
</dbReference>
<dbReference type="PROSITE" id="PS00028">
    <property type="entry name" value="ZINC_FINGER_C2H2_1"/>
    <property type="match status" value="1"/>
</dbReference>
<evidence type="ECO:0000313" key="4">
    <source>
        <dbReference type="EMBL" id="KAF6199574.1"/>
    </source>
</evidence>
<feature type="domain" description="SWIM-type" evidence="3">
    <location>
        <begin position="591"/>
        <end position="653"/>
    </location>
</feature>
<evidence type="ECO:0008006" key="6">
    <source>
        <dbReference type="Google" id="ProtNLM"/>
    </source>
</evidence>
<sequence>MYVMEVLQCDLCYKTFGKQDTLRKHKSRSHPPPDRPPPELLSCNNCKFTTIYKYNLATHMKKHARPRKEKVGAQLKACGLCNTFQSIDRAEVINHYQDSHEVKITEETLFFSNDEQVEAWKRGVESAECCKFIIRGGIRKRRNAVVNYLFCFRDGCYKPGKGTGKRKMKVTGSCKIGSVCPASIRMVKNTTTGEITVKYIARHVGHRSDLFRKNLTKEEKDSIATKLAAGVPISSILDSIRDSIPFNGEVSRIHLITRKDVWNIRASLQLPNDTVKQDDRSSVESWLDSLANYSKVVQFYKRQSAQLFSHHEINEEDFILILVLPCQVETLQKFGNGCVCFDRTTNTAYSFELTTLLVQDDQQCALPCGYMISNRSDCHFIRLFLEIIKDLLKHPISPKVLLSDTSDMYFNAWNTVMPSPVRWLYCSWRVDQSWKQHLNQVSDATKRDSTYKLLRSMADEPDKDAFYILFEGVKRIIYNDPDLLDFAEHFNREYAGNVERWAFFCQKDCSIGANMLQESMQEVLKWYNLNGKKVKTIGRGLSALLKFTKEKIIGKVAEKSIKLSPELVAIRGAHEKSTTLKSKLIPIQCGYMISSESDDSDLYYIVTRLRVICSCALRCDSCGICEHEYSCTCPDTDKSIICEHVHRIATYEKDKRAANQDSSDGEFYVADDFEECFESSDTVQSSENKLEEEKSAFISELTSLVESVTNIAQLEVIKKAFASVPQTVKALEPSFTSTNECT</sequence>
<keyword evidence="5" id="KW-1185">Reference proteome</keyword>
<evidence type="ECO:0000313" key="5">
    <source>
        <dbReference type="Proteomes" id="UP000466442"/>
    </source>
</evidence>
<protein>
    <recommendedName>
        <fullName evidence="6">C2H2-type domain-containing protein</fullName>
    </recommendedName>
</protein>
<comment type="caution">
    <text evidence="4">The sequence shown here is derived from an EMBL/GenBank/DDBJ whole genome shotgun (WGS) entry which is preliminary data.</text>
</comment>
<dbReference type="PANTHER" id="PTHR33936:SF24">
    <property type="entry name" value="C2H2-TYPE DOMAIN-CONTAINING PROTEIN"/>
    <property type="match status" value="1"/>
</dbReference>
<feature type="domain" description="C2H2-type" evidence="2">
    <location>
        <begin position="7"/>
        <end position="35"/>
    </location>
</feature>
<dbReference type="GO" id="GO:0008270">
    <property type="term" value="F:zinc ion binding"/>
    <property type="evidence" value="ECO:0007669"/>
    <property type="project" value="UniProtKB-KW"/>
</dbReference>
<dbReference type="PROSITE" id="PS50157">
    <property type="entry name" value="ZINC_FINGER_C2H2_2"/>
    <property type="match status" value="1"/>
</dbReference>
<keyword evidence="1" id="KW-0863">Zinc-finger</keyword>
<dbReference type="AlphaFoldDB" id="A0A8S9WTN1"/>
<dbReference type="SMART" id="SM00355">
    <property type="entry name" value="ZnF_C2H2"/>
    <property type="match status" value="3"/>
</dbReference>
<dbReference type="Proteomes" id="UP000466442">
    <property type="component" value="Unassembled WGS sequence"/>
</dbReference>
<proteinExistence type="predicted"/>
<dbReference type="EMBL" id="WIXP02000015">
    <property type="protein sequence ID" value="KAF6199574.1"/>
    <property type="molecule type" value="Genomic_DNA"/>
</dbReference>
<evidence type="ECO:0000259" key="2">
    <source>
        <dbReference type="PROSITE" id="PS50157"/>
    </source>
</evidence>
<gene>
    <name evidence="4" type="ORF">GE061_007600</name>
</gene>
<dbReference type="Gene3D" id="3.30.160.60">
    <property type="entry name" value="Classic Zinc Finger"/>
    <property type="match status" value="1"/>
</dbReference>
<dbReference type="OrthoDB" id="6607585at2759"/>
<dbReference type="InterPro" id="IPR007527">
    <property type="entry name" value="Znf_SWIM"/>
</dbReference>
<keyword evidence="1" id="KW-0862">Zinc</keyword>
<keyword evidence="1" id="KW-0479">Metal-binding</keyword>
<reference evidence="4" key="1">
    <citation type="journal article" date="2021" name="Mol. Ecol. Resour.">
        <title>Apolygus lucorum genome provides insights into omnivorousness and mesophyll feeding.</title>
        <authorList>
            <person name="Liu Y."/>
            <person name="Liu H."/>
            <person name="Wang H."/>
            <person name="Huang T."/>
            <person name="Liu B."/>
            <person name="Yang B."/>
            <person name="Yin L."/>
            <person name="Li B."/>
            <person name="Zhang Y."/>
            <person name="Zhang S."/>
            <person name="Jiang F."/>
            <person name="Zhang X."/>
            <person name="Ren Y."/>
            <person name="Wang B."/>
            <person name="Wang S."/>
            <person name="Lu Y."/>
            <person name="Wu K."/>
            <person name="Fan W."/>
            <person name="Wang G."/>
        </authorList>
    </citation>
    <scope>NUCLEOTIDE SEQUENCE</scope>
    <source>
        <strain evidence="4">12Hb</strain>
    </source>
</reference>
<dbReference type="InterPro" id="IPR052797">
    <property type="entry name" value="RegFact_GeneExpr_CellDeath"/>
</dbReference>
<evidence type="ECO:0000256" key="1">
    <source>
        <dbReference type="PROSITE-ProRule" id="PRU00042"/>
    </source>
</evidence>
<accession>A0A8S9WTN1</accession>
<dbReference type="InterPro" id="IPR013087">
    <property type="entry name" value="Znf_C2H2_type"/>
</dbReference>